<gene>
    <name evidence="1" type="ORF">RDI58_007191</name>
</gene>
<organism evidence="1 2">
    <name type="scientific">Solanum bulbocastanum</name>
    <name type="common">Wild potato</name>
    <dbReference type="NCBI Taxonomy" id="147425"/>
    <lineage>
        <taxon>Eukaryota</taxon>
        <taxon>Viridiplantae</taxon>
        <taxon>Streptophyta</taxon>
        <taxon>Embryophyta</taxon>
        <taxon>Tracheophyta</taxon>
        <taxon>Spermatophyta</taxon>
        <taxon>Magnoliopsida</taxon>
        <taxon>eudicotyledons</taxon>
        <taxon>Gunneridae</taxon>
        <taxon>Pentapetalae</taxon>
        <taxon>asterids</taxon>
        <taxon>lamiids</taxon>
        <taxon>Solanales</taxon>
        <taxon>Solanaceae</taxon>
        <taxon>Solanoideae</taxon>
        <taxon>Solaneae</taxon>
        <taxon>Solanum</taxon>
    </lineage>
</organism>
<name>A0AAN8YLW3_SOLBU</name>
<evidence type="ECO:0000313" key="2">
    <source>
        <dbReference type="Proteomes" id="UP001371456"/>
    </source>
</evidence>
<dbReference type="AlphaFoldDB" id="A0AAN8YLW3"/>
<accession>A0AAN8YLW3</accession>
<reference evidence="1 2" key="1">
    <citation type="submission" date="2024-02" db="EMBL/GenBank/DDBJ databases">
        <title>de novo genome assembly of Solanum bulbocastanum strain 11H21.</title>
        <authorList>
            <person name="Hosaka A.J."/>
        </authorList>
    </citation>
    <scope>NUCLEOTIDE SEQUENCE [LARGE SCALE GENOMIC DNA]</scope>
    <source>
        <tissue evidence="1">Young leaves</tissue>
    </source>
</reference>
<dbReference type="EMBL" id="JBANQN010000003">
    <property type="protein sequence ID" value="KAK6793738.1"/>
    <property type="molecule type" value="Genomic_DNA"/>
</dbReference>
<evidence type="ECO:0000313" key="1">
    <source>
        <dbReference type="EMBL" id="KAK6793738.1"/>
    </source>
</evidence>
<sequence>MHSNAVILQQSNVTLKALNRQMQVRGFTL</sequence>
<protein>
    <submittedName>
        <fullName evidence="1">Uncharacterized protein</fullName>
    </submittedName>
</protein>
<comment type="caution">
    <text evidence="1">The sequence shown here is derived from an EMBL/GenBank/DDBJ whole genome shotgun (WGS) entry which is preliminary data.</text>
</comment>
<dbReference type="Proteomes" id="UP001371456">
    <property type="component" value="Unassembled WGS sequence"/>
</dbReference>
<proteinExistence type="predicted"/>
<keyword evidence="2" id="KW-1185">Reference proteome</keyword>